<gene>
    <name evidence="2" type="ORF">GCM10011410_10570</name>
</gene>
<comment type="caution">
    <text evidence="2">The sequence shown here is derived from an EMBL/GenBank/DDBJ whole genome shotgun (WGS) entry which is preliminary data.</text>
</comment>
<dbReference type="InterPro" id="IPR009963">
    <property type="entry name" value="DUF1490"/>
</dbReference>
<evidence type="ECO:0000256" key="1">
    <source>
        <dbReference type="SAM" id="MobiDB-lite"/>
    </source>
</evidence>
<dbReference type="Pfam" id="PF07371">
    <property type="entry name" value="DUF1490"/>
    <property type="match status" value="1"/>
</dbReference>
<protein>
    <recommendedName>
        <fullName evidence="4">DUF1490 family protein</fullName>
    </recommendedName>
</protein>
<keyword evidence="3" id="KW-1185">Reference proteome</keyword>
<evidence type="ECO:0000313" key="3">
    <source>
        <dbReference type="Proteomes" id="UP000641514"/>
    </source>
</evidence>
<reference evidence="2" key="2">
    <citation type="submission" date="2020-09" db="EMBL/GenBank/DDBJ databases">
        <authorList>
            <person name="Sun Q."/>
            <person name="Zhou Y."/>
        </authorList>
    </citation>
    <scope>NUCLEOTIDE SEQUENCE</scope>
    <source>
        <strain evidence="2">CGMCC 1.15478</strain>
    </source>
</reference>
<dbReference type="EMBL" id="BMJH01000001">
    <property type="protein sequence ID" value="GGC59999.1"/>
    <property type="molecule type" value="Genomic_DNA"/>
</dbReference>
<evidence type="ECO:0000313" key="2">
    <source>
        <dbReference type="EMBL" id="GGC59999.1"/>
    </source>
</evidence>
<reference evidence="2" key="1">
    <citation type="journal article" date="2014" name="Int. J. Syst. Evol. Microbiol.">
        <title>Complete genome sequence of Corynebacterium casei LMG S-19264T (=DSM 44701T), isolated from a smear-ripened cheese.</title>
        <authorList>
            <consortium name="US DOE Joint Genome Institute (JGI-PGF)"/>
            <person name="Walter F."/>
            <person name="Albersmeier A."/>
            <person name="Kalinowski J."/>
            <person name="Ruckert C."/>
        </authorList>
    </citation>
    <scope>NUCLEOTIDE SEQUENCE</scope>
    <source>
        <strain evidence="2">CGMCC 1.15478</strain>
    </source>
</reference>
<dbReference type="AlphaFoldDB" id="A0A916XAM6"/>
<feature type="region of interest" description="Disordered" evidence="1">
    <location>
        <begin position="71"/>
        <end position="93"/>
    </location>
</feature>
<evidence type="ECO:0008006" key="4">
    <source>
        <dbReference type="Google" id="ProtNLM"/>
    </source>
</evidence>
<dbReference type="Proteomes" id="UP000641514">
    <property type="component" value="Unassembled WGS sequence"/>
</dbReference>
<dbReference type="RefSeq" id="WP_188671289.1">
    <property type="nucleotide sequence ID" value="NZ_BMJH01000001.1"/>
</dbReference>
<name>A0A916XAM6_9ACTN</name>
<accession>A0A916XAM6</accession>
<proteinExistence type="predicted"/>
<organism evidence="2 3">
    <name type="scientific">Hoyosella rhizosphaerae</name>
    <dbReference type="NCBI Taxonomy" id="1755582"/>
    <lineage>
        <taxon>Bacteria</taxon>
        <taxon>Bacillati</taxon>
        <taxon>Actinomycetota</taxon>
        <taxon>Actinomycetes</taxon>
        <taxon>Mycobacteriales</taxon>
        <taxon>Hoyosellaceae</taxon>
        <taxon>Hoyosella</taxon>
    </lineage>
</organism>
<sequence length="93" mass="9404">MIHGALLGKALGTVVTGTVGVAAYNGVVWALKKAPAREIAVTMTAAGLKGVRKAEEGAEAVRLATADIVAEARERNGEDAPPPSQSVGHGHAH</sequence>